<accession>A0ABN3FFB1</accession>
<gene>
    <name evidence="1" type="ORF">GCM10010170_006310</name>
</gene>
<evidence type="ECO:0000313" key="1">
    <source>
        <dbReference type="EMBL" id="GAA2329107.1"/>
    </source>
</evidence>
<reference evidence="1 2" key="1">
    <citation type="journal article" date="2019" name="Int. J. Syst. Evol. Microbiol.">
        <title>The Global Catalogue of Microorganisms (GCM) 10K type strain sequencing project: providing services to taxonomists for standard genome sequencing and annotation.</title>
        <authorList>
            <consortium name="The Broad Institute Genomics Platform"/>
            <consortium name="The Broad Institute Genome Sequencing Center for Infectious Disease"/>
            <person name="Wu L."/>
            <person name="Ma J."/>
        </authorList>
    </citation>
    <scope>NUCLEOTIDE SEQUENCE [LARGE SCALE GENOMIC DNA]</scope>
    <source>
        <strain evidence="1 2">JCM 3272</strain>
    </source>
</reference>
<dbReference type="Proteomes" id="UP001501444">
    <property type="component" value="Unassembled WGS sequence"/>
</dbReference>
<evidence type="ECO:0000313" key="2">
    <source>
        <dbReference type="Proteomes" id="UP001501444"/>
    </source>
</evidence>
<comment type="caution">
    <text evidence="1">The sequence shown here is derived from an EMBL/GenBank/DDBJ whole genome shotgun (WGS) entry which is preliminary data.</text>
</comment>
<sequence>MVAQGPVPFTWRRATCLGCGEVVRRARDEWIEMTGTRSGSWLMATETEAERSFADPLPVPPGEEVFQLGAVHRRCLRQAYVRLRAQQVVLPDSLPVVFVDEPPANESFPRLHLPPRRGECPFCSRNYVSMSEEDIYPLWLIRELQSRGAGTIRDGRWVARISLPTIPVCIDCNNTWMSTMEQDVKPQLISLFDNVTLVDRFNQVRLATWATKIALLLDAAGPNPLIPRGFGHDLRIRKQPHRGIWVWMATYSDVADVLPVHPWLILPPAGGDSDEVHAVCITFSVFRVAFQVLIPLVGGGPAELETFGNSVVQIWPPGPDDIDWPLPYFFDRESIVAFSRRIYDNRESVPLHVALTASVRQAPQ</sequence>
<protein>
    <submittedName>
        <fullName evidence="1">Uncharacterized protein</fullName>
    </submittedName>
</protein>
<name>A0ABN3FFB1_9ACTN</name>
<organism evidence="1 2">
    <name type="scientific">Dactylosporangium salmoneum</name>
    <dbReference type="NCBI Taxonomy" id="53361"/>
    <lineage>
        <taxon>Bacteria</taxon>
        <taxon>Bacillati</taxon>
        <taxon>Actinomycetota</taxon>
        <taxon>Actinomycetes</taxon>
        <taxon>Micromonosporales</taxon>
        <taxon>Micromonosporaceae</taxon>
        <taxon>Dactylosporangium</taxon>
    </lineage>
</organism>
<keyword evidence="2" id="KW-1185">Reference proteome</keyword>
<dbReference type="EMBL" id="BAAARV010000005">
    <property type="protein sequence ID" value="GAA2329107.1"/>
    <property type="molecule type" value="Genomic_DNA"/>
</dbReference>
<proteinExistence type="predicted"/>